<protein>
    <recommendedName>
        <fullName evidence="4">Malectin-like domain-containing protein</fullName>
    </recommendedName>
</protein>
<dbReference type="Gramene" id="AET5Gv20760900.5">
    <property type="protein sequence ID" value="AET5Gv20760900.5"/>
    <property type="gene ID" value="AET5Gv20760900"/>
</dbReference>
<reference evidence="2" key="4">
    <citation type="submission" date="2019-03" db="UniProtKB">
        <authorList>
            <consortium name="EnsemblPlants"/>
        </authorList>
    </citation>
    <scope>IDENTIFICATION</scope>
</reference>
<reference evidence="2" key="3">
    <citation type="journal article" date="2017" name="Nature">
        <title>Genome sequence of the progenitor of the wheat D genome Aegilops tauschii.</title>
        <authorList>
            <person name="Luo M.C."/>
            <person name="Gu Y.Q."/>
            <person name="Puiu D."/>
            <person name="Wang H."/>
            <person name="Twardziok S.O."/>
            <person name="Deal K.R."/>
            <person name="Huo N."/>
            <person name="Zhu T."/>
            <person name="Wang L."/>
            <person name="Wang Y."/>
            <person name="McGuire P.E."/>
            <person name="Liu S."/>
            <person name="Long H."/>
            <person name="Ramasamy R.K."/>
            <person name="Rodriguez J.C."/>
            <person name="Van S.L."/>
            <person name="Yuan L."/>
            <person name="Wang Z."/>
            <person name="Xia Z."/>
            <person name="Xiao L."/>
            <person name="Anderson O.D."/>
            <person name="Ouyang S."/>
            <person name="Liang Y."/>
            <person name="Zimin A.V."/>
            <person name="Pertea G."/>
            <person name="Qi P."/>
            <person name="Bennetzen J.L."/>
            <person name="Dai X."/>
            <person name="Dawson M.W."/>
            <person name="Muller H.G."/>
            <person name="Kugler K."/>
            <person name="Rivarola-Duarte L."/>
            <person name="Spannagl M."/>
            <person name="Mayer K.F.X."/>
            <person name="Lu F.H."/>
            <person name="Bevan M.W."/>
            <person name="Leroy P."/>
            <person name="Li P."/>
            <person name="You F.M."/>
            <person name="Sun Q."/>
            <person name="Liu Z."/>
            <person name="Lyons E."/>
            <person name="Wicker T."/>
            <person name="Salzberg S.L."/>
            <person name="Devos K.M."/>
            <person name="Dvorak J."/>
        </authorList>
    </citation>
    <scope>NUCLEOTIDE SEQUENCE [LARGE SCALE GENOMIC DNA]</scope>
    <source>
        <strain evidence="2">cv. AL8/78</strain>
    </source>
</reference>
<reference evidence="3" key="2">
    <citation type="journal article" date="2017" name="Nat. Plants">
        <title>The Aegilops tauschii genome reveals multiple impacts of transposons.</title>
        <authorList>
            <person name="Zhao G."/>
            <person name="Zou C."/>
            <person name="Li K."/>
            <person name="Wang K."/>
            <person name="Li T."/>
            <person name="Gao L."/>
            <person name="Zhang X."/>
            <person name="Wang H."/>
            <person name="Yang Z."/>
            <person name="Liu X."/>
            <person name="Jiang W."/>
            <person name="Mao L."/>
            <person name="Kong X."/>
            <person name="Jiao Y."/>
            <person name="Jia J."/>
        </authorList>
    </citation>
    <scope>NUCLEOTIDE SEQUENCE [LARGE SCALE GENOMIC DNA]</scope>
    <source>
        <strain evidence="3">cv. AL8/78</strain>
    </source>
</reference>
<keyword evidence="1" id="KW-0732">Signal</keyword>
<dbReference type="EnsemblPlants" id="AET5Gv20760900.5">
    <property type="protein sequence ID" value="AET5Gv20760900.5"/>
    <property type="gene ID" value="AET5Gv20760900"/>
</dbReference>
<accession>A0A453LH59</accession>
<reference evidence="2" key="5">
    <citation type="journal article" date="2021" name="G3 (Bethesda)">
        <title>Aegilops tauschii genome assembly Aet v5.0 features greater sequence contiguity and improved annotation.</title>
        <authorList>
            <person name="Wang L."/>
            <person name="Zhu T."/>
            <person name="Rodriguez J.C."/>
            <person name="Deal K.R."/>
            <person name="Dubcovsky J."/>
            <person name="McGuire P.E."/>
            <person name="Lux T."/>
            <person name="Spannagl M."/>
            <person name="Mayer K.F.X."/>
            <person name="Baldrich P."/>
            <person name="Meyers B.C."/>
            <person name="Huo N."/>
            <person name="Gu Y.Q."/>
            <person name="Zhou H."/>
            <person name="Devos K.M."/>
            <person name="Bennetzen J.L."/>
            <person name="Unver T."/>
            <person name="Budak H."/>
            <person name="Gulick P.J."/>
            <person name="Galiba G."/>
            <person name="Kalapos B."/>
            <person name="Nelson D.R."/>
            <person name="Li P."/>
            <person name="You F.M."/>
            <person name="Luo M.C."/>
            <person name="Dvorak J."/>
        </authorList>
    </citation>
    <scope>NUCLEOTIDE SEQUENCE [LARGE SCALE GENOMIC DNA]</scope>
    <source>
        <strain evidence="2">cv. AL8/78</strain>
    </source>
</reference>
<reference evidence="3" key="1">
    <citation type="journal article" date="2014" name="Science">
        <title>Ancient hybridizations among the ancestral genomes of bread wheat.</title>
        <authorList>
            <consortium name="International Wheat Genome Sequencing Consortium,"/>
            <person name="Marcussen T."/>
            <person name="Sandve S.R."/>
            <person name="Heier L."/>
            <person name="Spannagl M."/>
            <person name="Pfeifer M."/>
            <person name="Jakobsen K.S."/>
            <person name="Wulff B.B."/>
            <person name="Steuernagel B."/>
            <person name="Mayer K.F."/>
            <person name="Olsen O.A."/>
        </authorList>
    </citation>
    <scope>NUCLEOTIDE SEQUENCE [LARGE SCALE GENOMIC DNA]</scope>
    <source>
        <strain evidence="3">cv. AL8/78</strain>
    </source>
</reference>
<dbReference type="AlphaFoldDB" id="A0A453LH59"/>
<feature type="signal peptide" evidence="1">
    <location>
        <begin position="1"/>
        <end position="24"/>
    </location>
</feature>
<dbReference type="Proteomes" id="UP000015105">
    <property type="component" value="Chromosome 5D"/>
</dbReference>
<feature type="chain" id="PRO_5019052032" description="Malectin-like domain-containing protein" evidence="1">
    <location>
        <begin position="25"/>
        <end position="94"/>
    </location>
</feature>
<evidence type="ECO:0000313" key="3">
    <source>
        <dbReference type="Proteomes" id="UP000015105"/>
    </source>
</evidence>
<organism evidence="2 3">
    <name type="scientific">Aegilops tauschii subsp. strangulata</name>
    <name type="common">Goatgrass</name>
    <dbReference type="NCBI Taxonomy" id="200361"/>
    <lineage>
        <taxon>Eukaryota</taxon>
        <taxon>Viridiplantae</taxon>
        <taxon>Streptophyta</taxon>
        <taxon>Embryophyta</taxon>
        <taxon>Tracheophyta</taxon>
        <taxon>Spermatophyta</taxon>
        <taxon>Magnoliopsida</taxon>
        <taxon>Liliopsida</taxon>
        <taxon>Poales</taxon>
        <taxon>Poaceae</taxon>
        <taxon>BOP clade</taxon>
        <taxon>Pooideae</taxon>
        <taxon>Triticodae</taxon>
        <taxon>Triticeae</taxon>
        <taxon>Triticinae</taxon>
        <taxon>Aegilops</taxon>
    </lineage>
</organism>
<sequence>MAFPALPVTLTCLILLSLLSLAMAADNNSTGLILVNCGASVQGDDDSGRTWDGDTGSKFAPSLKGVAATAPNQDPSLPSTLRRSLLPSLCVSSR</sequence>
<evidence type="ECO:0000256" key="1">
    <source>
        <dbReference type="SAM" id="SignalP"/>
    </source>
</evidence>
<proteinExistence type="predicted"/>
<evidence type="ECO:0008006" key="4">
    <source>
        <dbReference type="Google" id="ProtNLM"/>
    </source>
</evidence>
<name>A0A453LH59_AEGTS</name>
<keyword evidence="3" id="KW-1185">Reference proteome</keyword>
<evidence type="ECO:0000313" key="2">
    <source>
        <dbReference type="EnsemblPlants" id="AET5Gv20760900.5"/>
    </source>
</evidence>